<keyword evidence="5 12" id="KW-0997">Cell inner membrane</keyword>
<sequence length="289" mass="32337">MLVLSNLHHYGRLIRIERPIGSYLVLWPTLWALWIASEGLPDVKLLIIFVLGVFIMRSAGCAINDIADRNIDAHVERTRDRPIAAGNITLSEALAVFGVLLLLAFVLVLQLNLLTILFSVGAAALAASYPFMKRYHHLPQAYLGVAFSSAILMAFTAVTNQFPPPGAWLLFTANLLWTTGYDTLYGMCDREDDLKIGVKSTAILFGDYDRLWVSILQISTLVLLSIVGKLNALGIWFWLSLLLAAGLFAYQQYLIRDRDRLLSLKAFLNNNWVGMIIFIGIFLNYTTAR</sequence>
<protein>
    <recommendedName>
        <fullName evidence="12 13">4-hydroxybenzoate octaprenyltransferase</fullName>
        <ecNumber evidence="12 13">2.5.1.39</ecNumber>
    </recommendedName>
    <alternativeName>
        <fullName evidence="12">4-HB polyprenyltransferase</fullName>
    </alternativeName>
</protein>
<dbReference type="InterPro" id="IPR006370">
    <property type="entry name" value="HB_polyprenyltransferase-like"/>
</dbReference>
<dbReference type="NCBIfam" id="TIGR01474">
    <property type="entry name" value="ubiA_proteo"/>
    <property type="match status" value="1"/>
</dbReference>
<dbReference type="Pfam" id="PF01040">
    <property type="entry name" value="UbiA"/>
    <property type="match status" value="1"/>
</dbReference>
<dbReference type="PANTHER" id="PTHR11048:SF28">
    <property type="entry name" value="4-HYDROXYBENZOATE POLYPRENYLTRANSFERASE, MITOCHONDRIAL"/>
    <property type="match status" value="1"/>
</dbReference>
<dbReference type="Gene3D" id="1.20.120.1780">
    <property type="entry name" value="UbiA prenyltransferase"/>
    <property type="match status" value="1"/>
</dbReference>
<feature type="transmembrane region" description="Helical" evidence="12">
    <location>
        <begin position="141"/>
        <end position="162"/>
    </location>
</feature>
<evidence type="ECO:0000256" key="7">
    <source>
        <dbReference type="ARBA" id="ARBA00022688"/>
    </source>
</evidence>
<comment type="cofactor">
    <cofactor evidence="1 12">
        <name>Mg(2+)</name>
        <dbReference type="ChEBI" id="CHEBI:18420"/>
    </cofactor>
</comment>
<keyword evidence="10 12" id="KW-1133">Transmembrane helix</keyword>
<feature type="transmembrane region" description="Helical" evidence="12">
    <location>
        <begin position="43"/>
        <end position="63"/>
    </location>
</feature>
<evidence type="ECO:0000256" key="10">
    <source>
        <dbReference type="ARBA" id="ARBA00022989"/>
    </source>
</evidence>
<evidence type="ECO:0000313" key="14">
    <source>
        <dbReference type="EMBL" id="CAA6821573.1"/>
    </source>
</evidence>
<evidence type="ECO:0000256" key="12">
    <source>
        <dbReference type="HAMAP-Rule" id="MF_01635"/>
    </source>
</evidence>
<comment type="similarity">
    <text evidence="3 12">Belongs to the UbiA prenyltransferase family.</text>
</comment>
<dbReference type="InterPro" id="IPR030470">
    <property type="entry name" value="UbiA_prenylTrfase_CS"/>
</dbReference>
<keyword evidence="9 12" id="KW-0460">Magnesium</keyword>
<feature type="transmembrane region" description="Helical" evidence="12">
    <location>
        <begin position="111"/>
        <end position="129"/>
    </location>
</feature>
<reference evidence="14" key="1">
    <citation type="submission" date="2020-01" db="EMBL/GenBank/DDBJ databases">
        <authorList>
            <person name="Meier V. D."/>
            <person name="Meier V D."/>
        </authorList>
    </citation>
    <scope>NUCLEOTIDE SEQUENCE</scope>
    <source>
        <strain evidence="14">HLG_WM_MAG_08</strain>
    </source>
</reference>
<proteinExistence type="inferred from homology"/>
<accession>A0A6S6TYY6</accession>
<comment type="function">
    <text evidence="12">Catalyzes the prenylation of para-hydroxybenzoate (PHB) with an all-trans polyprenyl group. Mediates the second step in the final reaction sequence of ubiquinone-8 (UQ-8) biosynthesis, which is the condensation of the polyisoprenoid side chain with PHB, generating the first membrane-bound Q intermediate 3-octaprenyl-4-hydroxybenzoate.</text>
</comment>
<keyword evidence="4 12" id="KW-1003">Cell membrane</keyword>
<feature type="transmembrane region" description="Helical" evidence="12">
    <location>
        <begin position="233"/>
        <end position="255"/>
    </location>
</feature>
<evidence type="ECO:0000256" key="4">
    <source>
        <dbReference type="ARBA" id="ARBA00022475"/>
    </source>
</evidence>
<dbReference type="EC" id="2.5.1.39" evidence="12 13"/>
<name>A0A6S6TYY6_9GAMM</name>
<comment type="pathway">
    <text evidence="12">Cofactor biosynthesis; ubiquinone biosynthesis.</text>
</comment>
<keyword evidence="8 12" id="KW-0812">Transmembrane</keyword>
<organism evidence="14">
    <name type="scientific">uncultured Thiotrichaceae bacterium</name>
    <dbReference type="NCBI Taxonomy" id="298394"/>
    <lineage>
        <taxon>Bacteria</taxon>
        <taxon>Pseudomonadati</taxon>
        <taxon>Pseudomonadota</taxon>
        <taxon>Gammaproteobacteria</taxon>
        <taxon>Thiotrichales</taxon>
        <taxon>Thiotrichaceae</taxon>
        <taxon>environmental samples</taxon>
    </lineage>
</organism>
<feature type="transmembrane region" description="Helical" evidence="12">
    <location>
        <begin position="84"/>
        <end position="105"/>
    </location>
</feature>
<dbReference type="InterPro" id="IPR039653">
    <property type="entry name" value="Prenyltransferase"/>
</dbReference>
<dbReference type="AlphaFoldDB" id="A0A6S6TYY6"/>
<evidence type="ECO:0000256" key="11">
    <source>
        <dbReference type="ARBA" id="ARBA00023136"/>
    </source>
</evidence>
<dbReference type="InterPro" id="IPR000537">
    <property type="entry name" value="UbiA_prenyltransferase"/>
</dbReference>
<keyword evidence="7 12" id="KW-0831">Ubiquinone biosynthesis</keyword>
<dbReference type="GO" id="GO:0006744">
    <property type="term" value="P:ubiquinone biosynthetic process"/>
    <property type="evidence" value="ECO:0007669"/>
    <property type="project" value="UniProtKB-UniRule"/>
</dbReference>
<dbReference type="PROSITE" id="PS00943">
    <property type="entry name" value="UBIA"/>
    <property type="match status" value="1"/>
</dbReference>
<dbReference type="PANTHER" id="PTHR11048">
    <property type="entry name" value="PRENYLTRANSFERASES"/>
    <property type="match status" value="1"/>
</dbReference>
<dbReference type="HAMAP" id="MF_01635">
    <property type="entry name" value="UbiA"/>
    <property type="match status" value="1"/>
</dbReference>
<evidence type="ECO:0000256" key="9">
    <source>
        <dbReference type="ARBA" id="ARBA00022842"/>
    </source>
</evidence>
<evidence type="ECO:0000256" key="6">
    <source>
        <dbReference type="ARBA" id="ARBA00022679"/>
    </source>
</evidence>
<evidence type="ECO:0000256" key="13">
    <source>
        <dbReference type="NCBIfam" id="TIGR01474"/>
    </source>
</evidence>
<evidence type="ECO:0000256" key="3">
    <source>
        <dbReference type="ARBA" id="ARBA00005985"/>
    </source>
</evidence>
<comment type="catalytic activity">
    <reaction evidence="12">
        <text>all-trans-octaprenyl diphosphate + 4-hydroxybenzoate = 4-hydroxy-3-(all-trans-octaprenyl)benzoate + diphosphate</text>
        <dbReference type="Rhea" id="RHEA:27782"/>
        <dbReference type="ChEBI" id="CHEBI:1617"/>
        <dbReference type="ChEBI" id="CHEBI:17879"/>
        <dbReference type="ChEBI" id="CHEBI:33019"/>
        <dbReference type="ChEBI" id="CHEBI:57711"/>
        <dbReference type="EC" id="2.5.1.39"/>
    </reaction>
</comment>
<dbReference type="InterPro" id="IPR044878">
    <property type="entry name" value="UbiA_sf"/>
</dbReference>
<dbReference type="Gene3D" id="1.10.357.140">
    <property type="entry name" value="UbiA prenyltransferase"/>
    <property type="match status" value="1"/>
</dbReference>
<dbReference type="GO" id="GO:0005886">
    <property type="term" value="C:plasma membrane"/>
    <property type="evidence" value="ECO:0007669"/>
    <property type="project" value="UniProtKB-SubCell"/>
</dbReference>
<comment type="subcellular location">
    <subcellularLocation>
        <location evidence="12">Cell inner membrane</location>
        <topology evidence="12">Multi-pass membrane protein</topology>
    </subcellularLocation>
    <subcellularLocation>
        <location evidence="2">Membrane</location>
        <topology evidence="2">Multi-pass membrane protein</topology>
    </subcellularLocation>
</comment>
<dbReference type="FunFam" id="1.10.357.140:FF:000002">
    <property type="entry name" value="4-hydroxybenzoate octaprenyltransferase"/>
    <property type="match status" value="1"/>
</dbReference>
<evidence type="ECO:0000256" key="2">
    <source>
        <dbReference type="ARBA" id="ARBA00004141"/>
    </source>
</evidence>
<dbReference type="FunFam" id="1.20.120.1780:FF:000001">
    <property type="entry name" value="4-hydroxybenzoate octaprenyltransferase"/>
    <property type="match status" value="1"/>
</dbReference>
<dbReference type="GO" id="GO:0008412">
    <property type="term" value="F:4-hydroxybenzoate polyprenyltransferase activity"/>
    <property type="evidence" value="ECO:0007669"/>
    <property type="project" value="UniProtKB-UniRule"/>
</dbReference>
<keyword evidence="11 12" id="KW-0472">Membrane</keyword>
<feature type="transmembrane region" description="Helical" evidence="12">
    <location>
        <begin position="20"/>
        <end position="37"/>
    </location>
</feature>
<feature type="transmembrane region" description="Helical" evidence="12">
    <location>
        <begin position="267"/>
        <end position="285"/>
    </location>
</feature>
<evidence type="ECO:0000256" key="1">
    <source>
        <dbReference type="ARBA" id="ARBA00001946"/>
    </source>
</evidence>
<dbReference type="UniPathway" id="UPA00232"/>
<gene>
    <name evidence="12" type="primary">ubiA</name>
    <name evidence="14" type="ORF">HELGO_WM22413</name>
</gene>
<dbReference type="EMBL" id="CACVAV010000331">
    <property type="protein sequence ID" value="CAA6821573.1"/>
    <property type="molecule type" value="Genomic_DNA"/>
</dbReference>
<evidence type="ECO:0000256" key="5">
    <source>
        <dbReference type="ARBA" id="ARBA00022519"/>
    </source>
</evidence>
<dbReference type="CDD" id="cd13959">
    <property type="entry name" value="PT_UbiA_COQ2"/>
    <property type="match status" value="1"/>
</dbReference>
<evidence type="ECO:0000256" key="8">
    <source>
        <dbReference type="ARBA" id="ARBA00022692"/>
    </source>
</evidence>
<keyword evidence="6 12" id="KW-0808">Transferase</keyword>